<name>A0AAT9PFP1_9GAMM</name>
<sequence length="116" mass="13076">MSESTNTTKTVTLDELSVLMSFHYAKEAWDKEDTAQVSIDFDNEYKDFLVTTSETNVRPGRFSKLQAEITAWADSQIKALYYQNKVVNAFVLTFDDDVLSIDLGFESDVGAEDTVV</sequence>
<evidence type="ECO:0000313" key="2">
    <source>
        <dbReference type="Proteomes" id="UP000829560"/>
    </source>
</evidence>
<dbReference type="KEGG" id="prae:MN210_03415"/>
<accession>A0AAT9PFP1</accession>
<protein>
    <recommendedName>
        <fullName evidence="3">DUF2004 domain-containing protein</fullName>
    </recommendedName>
</protein>
<evidence type="ECO:0008006" key="3">
    <source>
        <dbReference type="Google" id="ProtNLM"/>
    </source>
</evidence>
<dbReference type="RefSeq" id="WP_241879145.1">
    <property type="nucleotide sequence ID" value="NZ_CP093310.2"/>
</dbReference>
<dbReference type="Proteomes" id="UP000829560">
    <property type="component" value="Chromosome"/>
</dbReference>
<evidence type="ECO:0000313" key="1">
    <source>
        <dbReference type="EMBL" id="UNK05848.1"/>
    </source>
</evidence>
<gene>
    <name evidence="1" type="ORF">MN210_03415</name>
</gene>
<keyword evidence="2" id="KW-1185">Reference proteome</keyword>
<dbReference type="AlphaFoldDB" id="A0AAT9PFP1"/>
<organism evidence="1 2">
    <name type="scientific">Psychrobacter raelei</name>
    <dbReference type="NCBI Taxonomy" id="2565531"/>
    <lineage>
        <taxon>Bacteria</taxon>
        <taxon>Pseudomonadati</taxon>
        <taxon>Pseudomonadota</taxon>
        <taxon>Gammaproteobacteria</taxon>
        <taxon>Moraxellales</taxon>
        <taxon>Moraxellaceae</taxon>
        <taxon>Psychrobacter</taxon>
    </lineage>
</organism>
<dbReference type="EMBL" id="CP093310">
    <property type="protein sequence ID" value="UNK05848.1"/>
    <property type="molecule type" value="Genomic_DNA"/>
</dbReference>
<reference evidence="1" key="1">
    <citation type="submission" date="2024-03" db="EMBL/GenBank/DDBJ databases">
        <title>Psychrobacter raelis sp. nov. isolated from a dog with peritonitis.</title>
        <authorList>
            <person name="Schiavone A."/>
            <person name="Manzulli V."/>
            <person name="Camarda A."/>
            <person name="Cafiero M.A."/>
            <person name="Vasco I."/>
            <person name="Marino L."/>
            <person name="Pennuzzi G."/>
            <person name="Serrecchia L."/>
            <person name="Galante D."/>
            <person name="Pugliese N."/>
        </authorList>
    </citation>
    <scope>NUCLEOTIDE SEQUENCE</scope>
    <source>
        <strain evidence="1">PraFG1</strain>
    </source>
</reference>
<proteinExistence type="predicted"/>